<feature type="transmembrane region" description="Helical" evidence="1">
    <location>
        <begin position="29"/>
        <end position="52"/>
    </location>
</feature>
<dbReference type="RefSeq" id="WP_184233839.1">
    <property type="nucleotide sequence ID" value="NZ_JACHMJ010000001.1"/>
</dbReference>
<dbReference type="Proteomes" id="UP000536685">
    <property type="component" value="Unassembled WGS sequence"/>
</dbReference>
<name>A0A841AKJ4_9MICO</name>
<comment type="caution">
    <text evidence="2">The sequence shown here is derived from an EMBL/GenBank/DDBJ whole genome shotgun (WGS) entry which is preliminary data.</text>
</comment>
<dbReference type="EMBL" id="JACHMJ010000001">
    <property type="protein sequence ID" value="MBB5842472.1"/>
    <property type="molecule type" value="Genomic_DNA"/>
</dbReference>
<evidence type="ECO:0000313" key="3">
    <source>
        <dbReference type="Proteomes" id="UP000536685"/>
    </source>
</evidence>
<sequence length="98" mass="10369">MELLFVVLIAAGVGFILPYVLKGRETYGIVLPAAVAAAVSSVVWVGLLWLGFTFDGGWIWLISLVLGSLAALAVALIVPPRRYASDRTLLTKLSGGRA</sequence>
<organism evidence="2 3">
    <name type="scientific">Conyzicola lurida</name>
    <dbReference type="NCBI Taxonomy" id="1172621"/>
    <lineage>
        <taxon>Bacteria</taxon>
        <taxon>Bacillati</taxon>
        <taxon>Actinomycetota</taxon>
        <taxon>Actinomycetes</taxon>
        <taxon>Micrococcales</taxon>
        <taxon>Microbacteriaceae</taxon>
        <taxon>Conyzicola</taxon>
    </lineage>
</organism>
<evidence type="ECO:0000313" key="2">
    <source>
        <dbReference type="EMBL" id="MBB5842472.1"/>
    </source>
</evidence>
<feature type="transmembrane region" description="Helical" evidence="1">
    <location>
        <begin position="6"/>
        <end position="22"/>
    </location>
</feature>
<reference evidence="2 3" key="1">
    <citation type="submission" date="2020-08" db="EMBL/GenBank/DDBJ databases">
        <title>Sequencing the genomes of 1000 actinobacteria strains.</title>
        <authorList>
            <person name="Klenk H.-P."/>
        </authorList>
    </citation>
    <scope>NUCLEOTIDE SEQUENCE [LARGE SCALE GENOMIC DNA]</scope>
    <source>
        <strain evidence="2 3">DSM 105784</strain>
    </source>
</reference>
<gene>
    <name evidence="2" type="ORF">HD599_000795</name>
</gene>
<keyword evidence="3" id="KW-1185">Reference proteome</keyword>
<evidence type="ECO:0000256" key="1">
    <source>
        <dbReference type="SAM" id="Phobius"/>
    </source>
</evidence>
<protein>
    <submittedName>
        <fullName evidence="2">Uncharacterized protein</fullName>
    </submittedName>
</protein>
<feature type="transmembrane region" description="Helical" evidence="1">
    <location>
        <begin position="58"/>
        <end position="78"/>
    </location>
</feature>
<keyword evidence="1" id="KW-0472">Membrane</keyword>
<accession>A0A841AKJ4</accession>
<dbReference type="AlphaFoldDB" id="A0A841AKJ4"/>
<keyword evidence="1" id="KW-0812">Transmembrane</keyword>
<proteinExistence type="predicted"/>
<keyword evidence="1" id="KW-1133">Transmembrane helix</keyword>